<evidence type="ECO:0000256" key="1">
    <source>
        <dbReference type="SAM" id="SignalP"/>
    </source>
</evidence>
<evidence type="ECO:0000313" key="3">
    <source>
        <dbReference type="EMBL" id="CAL6086731.1"/>
    </source>
</evidence>
<reference evidence="2" key="1">
    <citation type="submission" date="2023-06" db="EMBL/GenBank/DDBJ databases">
        <authorList>
            <person name="Kurt Z."/>
        </authorList>
    </citation>
    <scope>NUCLEOTIDE SEQUENCE</scope>
</reference>
<evidence type="ECO:0000313" key="2">
    <source>
        <dbReference type="EMBL" id="CAI9940495.1"/>
    </source>
</evidence>
<organism evidence="2">
    <name type="scientific">Hexamita inflata</name>
    <dbReference type="NCBI Taxonomy" id="28002"/>
    <lineage>
        <taxon>Eukaryota</taxon>
        <taxon>Metamonada</taxon>
        <taxon>Diplomonadida</taxon>
        <taxon>Hexamitidae</taxon>
        <taxon>Hexamitinae</taxon>
        <taxon>Hexamita</taxon>
    </lineage>
</organism>
<protein>
    <submittedName>
        <fullName evidence="3">Hypothetical_protein</fullName>
    </submittedName>
</protein>
<gene>
    <name evidence="2" type="ORF">HINF_LOCUS28140</name>
    <name evidence="3" type="ORF">HINF_LOCUS63307</name>
</gene>
<dbReference type="Proteomes" id="UP001642409">
    <property type="component" value="Unassembled WGS sequence"/>
</dbReference>
<dbReference type="EMBL" id="CATOUU010000677">
    <property type="protein sequence ID" value="CAI9940495.1"/>
    <property type="molecule type" value="Genomic_DNA"/>
</dbReference>
<feature type="signal peptide" evidence="1">
    <location>
        <begin position="1"/>
        <end position="20"/>
    </location>
</feature>
<feature type="chain" id="PRO_5041717948" evidence="1">
    <location>
        <begin position="21"/>
        <end position="144"/>
    </location>
</feature>
<reference evidence="3 4" key="2">
    <citation type="submission" date="2024-07" db="EMBL/GenBank/DDBJ databases">
        <authorList>
            <person name="Akdeniz Z."/>
        </authorList>
    </citation>
    <scope>NUCLEOTIDE SEQUENCE [LARGE SCALE GENOMIC DNA]</scope>
</reference>
<proteinExistence type="predicted"/>
<sequence>MSIDMLFTLFYYLFWTNLSADSLQFNHLLFQTTDSSFGRTNIIIELDRSLVKFATLYLIPVLKQLIIQEGVGKPKWSGLGGQMVMVTFWEAVKQMFMLMNTLYINITHVQYFHIKLKSNFSHEMIGQILLKHHNQICLAKITGK</sequence>
<accession>A0AA86U390</accession>
<dbReference type="EMBL" id="CAXDID020000395">
    <property type="protein sequence ID" value="CAL6086731.1"/>
    <property type="molecule type" value="Genomic_DNA"/>
</dbReference>
<dbReference type="AlphaFoldDB" id="A0AA86U390"/>
<evidence type="ECO:0000313" key="4">
    <source>
        <dbReference type="Proteomes" id="UP001642409"/>
    </source>
</evidence>
<comment type="caution">
    <text evidence="2">The sequence shown here is derived from an EMBL/GenBank/DDBJ whole genome shotgun (WGS) entry which is preliminary data.</text>
</comment>
<keyword evidence="1" id="KW-0732">Signal</keyword>
<name>A0AA86U390_9EUKA</name>
<keyword evidence="4" id="KW-1185">Reference proteome</keyword>